<dbReference type="Proteomes" id="UP000323166">
    <property type="component" value="Unassembled WGS sequence"/>
</dbReference>
<evidence type="ECO:0000256" key="1">
    <source>
        <dbReference type="SAM" id="Phobius"/>
    </source>
</evidence>
<proteinExistence type="predicted"/>
<feature type="transmembrane region" description="Helical" evidence="1">
    <location>
        <begin position="54"/>
        <end position="73"/>
    </location>
</feature>
<keyword evidence="1" id="KW-0812">Transmembrane</keyword>
<protein>
    <submittedName>
        <fullName evidence="2">Uncharacterized protein</fullName>
    </submittedName>
</protein>
<dbReference type="EMBL" id="VNHM01000006">
    <property type="protein sequence ID" value="TYO95928.1"/>
    <property type="molecule type" value="Genomic_DNA"/>
</dbReference>
<gene>
    <name evidence="2" type="ORF">LX24_01318</name>
</gene>
<name>A0A5S4ZSS3_9FIRM</name>
<keyword evidence="1" id="KW-1133">Transmembrane helix</keyword>
<reference evidence="2 3" key="1">
    <citation type="submission" date="2019-07" db="EMBL/GenBank/DDBJ databases">
        <title>Genomic Encyclopedia of Type Strains, Phase I: the one thousand microbial genomes (KMG-I) project.</title>
        <authorList>
            <person name="Kyrpides N."/>
        </authorList>
    </citation>
    <scope>NUCLEOTIDE SEQUENCE [LARGE SCALE GENOMIC DNA]</scope>
    <source>
        <strain evidence="2 3">DSM 6562</strain>
    </source>
</reference>
<keyword evidence="3" id="KW-1185">Reference proteome</keyword>
<evidence type="ECO:0000313" key="2">
    <source>
        <dbReference type="EMBL" id="TYO95928.1"/>
    </source>
</evidence>
<evidence type="ECO:0000313" key="3">
    <source>
        <dbReference type="Proteomes" id="UP000323166"/>
    </source>
</evidence>
<feature type="transmembrane region" description="Helical" evidence="1">
    <location>
        <begin position="28"/>
        <end position="48"/>
    </location>
</feature>
<keyword evidence="1" id="KW-0472">Membrane</keyword>
<sequence length="100" mass="10948">MKRLIRIETPPCPSCGSTDTTTGRIVRFAAGLGLGIGVSLILYLVGYIYPLGRILIPFTFIGGMIICCIPPLGKYCCLECDAYWNPDNPSLVWRTRPPGL</sequence>
<accession>A0A5S4ZSS3</accession>
<comment type="caution">
    <text evidence="2">The sequence shown here is derived from an EMBL/GenBank/DDBJ whole genome shotgun (WGS) entry which is preliminary data.</text>
</comment>
<dbReference type="AlphaFoldDB" id="A0A5S4ZSS3"/>
<organism evidence="2 3">
    <name type="scientific">Desulfallas thermosapovorans DSM 6562</name>
    <dbReference type="NCBI Taxonomy" id="1121431"/>
    <lineage>
        <taxon>Bacteria</taxon>
        <taxon>Bacillati</taxon>
        <taxon>Bacillota</taxon>
        <taxon>Clostridia</taxon>
        <taxon>Eubacteriales</taxon>
        <taxon>Desulfallaceae</taxon>
        <taxon>Desulfallas</taxon>
    </lineage>
</organism>